<evidence type="ECO:0000256" key="2">
    <source>
        <dbReference type="SAM" id="Phobius"/>
    </source>
</evidence>
<reference evidence="4" key="1">
    <citation type="submission" date="2022-11" db="UniProtKB">
        <authorList>
            <consortium name="WormBaseParasite"/>
        </authorList>
    </citation>
    <scope>IDENTIFICATION</scope>
</reference>
<evidence type="ECO:0000313" key="4">
    <source>
        <dbReference type="WBParaSite" id="PDA_v2.g3526.t1"/>
    </source>
</evidence>
<feature type="transmembrane region" description="Helical" evidence="2">
    <location>
        <begin position="51"/>
        <end position="75"/>
    </location>
</feature>
<keyword evidence="2" id="KW-0472">Membrane</keyword>
<feature type="region of interest" description="Disordered" evidence="1">
    <location>
        <begin position="97"/>
        <end position="116"/>
    </location>
</feature>
<dbReference type="Proteomes" id="UP000887578">
    <property type="component" value="Unplaced"/>
</dbReference>
<dbReference type="WBParaSite" id="PDA_v2.g3526.t1">
    <property type="protein sequence ID" value="PDA_v2.g3526.t1"/>
    <property type="gene ID" value="PDA_v2.g3526"/>
</dbReference>
<evidence type="ECO:0000256" key="1">
    <source>
        <dbReference type="SAM" id="MobiDB-lite"/>
    </source>
</evidence>
<protein>
    <submittedName>
        <fullName evidence="4">Uncharacterized protein</fullName>
    </submittedName>
</protein>
<keyword evidence="3" id="KW-1185">Reference proteome</keyword>
<organism evidence="3 4">
    <name type="scientific">Panagrolaimus davidi</name>
    <dbReference type="NCBI Taxonomy" id="227884"/>
    <lineage>
        <taxon>Eukaryota</taxon>
        <taxon>Metazoa</taxon>
        <taxon>Ecdysozoa</taxon>
        <taxon>Nematoda</taxon>
        <taxon>Chromadorea</taxon>
        <taxon>Rhabditida</taxon>
        <taxon>Tylenchina</taxon>
        <taxon>Panagrolaimomorpha</taxon>
        <taxon>Panagrolaimoidea</taxon>
        <taxon>Panagrolaimidae</taxon>
        <taxon>Panagrolaimus</taxon>
    </lineage>
</organism>
<proteinExistence type="predicted"/>
<sequence length="116" mass="13267">MSESHDLEEIFAPYQGDPIADFPSFNCSHKGSSNECLHTDRDDIPLGSFCAFLFVFILQSVIFIVIGYGIHIGLFDEKFFRPKSKIPFFSHLHQEIEQEYEKPQPPQPTGTTQTIE</sequence>
<name>A0A914QWS7_9BILA</name>
<keyword evidence="2" id="KW-0812">Transmembrane</keyword>
<keyword evidence="2" id="KW-1133">Transmembrane helix</keyword>
<accession>A0A914QWS7</accession>
<evidence type="ECO:0000313" key="3">
    <source>
        <dbReference type="Proteomes" id="UP000887578"/>
    </source>
</evidence>
<dbReference type="AlphaFoldDB" id="A0A914QWS7"/>